<comment type="caution">
    <text evidence="3">The sequence shown here is derived from an EMBL/GenBank/DDBJ whole genome shotgun (WGS) entry which is preliminary data.</text>
</comment>
<dbReference type="EMBL" id="JAUEOZ010000001">
    <property type="protein sequence ID" value="MDN2479865.1"/>
    <property type="molecule type" value="Genomic_DNA"/>
</dbReference>
<evidence type="ECO:0000313" key="4">
    <source>
        <dbReference type="Proteomes" id="UP001169719"/>
    </source>
</evidence>
<gene>
    <name evidence="3" type="ORF">QWJ08_00300</name>
</gene>
<reference evidence="3" key="1">
    <citation type="submission" date="2024-05" db="EMBL/GenBank/DDBJ databases">
        <title>Genome Sequences of Four Agar- Degrading Marine Bacteria.</title>
        <authorList>
            <person name="Phillips E.K."/>
            <person name="Shaffer J.C."/>
            <person name="Henson M.W."/>
            <person name="Temperton B."/>
            <person name="Thrash C.J."/>
            <person name="Martin M.O."/>
        </authorList>
    </citation>
    <scope>NUCLEOTIDE SEQUENCE</scope>
    <source>
        <strain evidence="3">EKP203</strain>
    </source>
</reference>
<name>A0ABT7XVT6_9VIBR</name>
<proteinExistence type="predicted"/>
<evidence type="ECO:0000313" key="3">
    <source>
        <dbReference type="EMBL" id="MDN2479865.1"/>
    </source>
</evidence>
<feature type="region of interest" description="Disordered" evidence="1">
    <location>
        <begin position="152"/>
        <end position="182"/>
    </location>
</feature>
<accession>A0ABT7XVT6</accession>
<dbReference type="RefSeq" id="WP_289960201.1">
    <property type="nucleotide sequence ID" value="NZ_JAUEOZ010000001.1"/>
</dbReference>
<feature type="chain" id="PRO_5047413509" evidence="2">
    <location>
        <begin position="31"/>
        <end position="313"/>
    </location>
</feature>
<evidence type="ECO:0000256" key="1">
    <source>
        <dbReference type="SAM" id="MobiDB-lite"/>
    </source>
</evidence>
<keyword evidence="4" id="KW-1185">Reference proteome</keyword>
<sequence length="313" mass="34609">MDVKKRHWGKTAAMIVGTLWWGASSSSVHAEEFLCDATQASSSELAVLNASCPVGDGLWGKQQPKNPTSMFWIQCGILSKPLTLKEAKPLYDVIKADVWARPEPKGSRCLIGPYKTLPEANADLRSVKRVKGYNEAFVRAVYKQGAAPSAKKQSVKAQPVVTPKPKKPTPAATASAQPKKVTPAATQPVAIAELPQTNTSKYASEVAIRLESVVNGLNYAVPYLMFSDEQFYMEHGLPWTRLNYASATKTCQQINMRLPNDREWQQFLDAKIMDKGEWPVHLPYWGEQRKGLFTSGQVNQLSGKSLLNVMCVK</sequence>
<keyword evidence="2" id="KW-0732">Signal</keyword>
<dbReference type="Proteomes" id="UP001169719">
    <property type="component" value="Unassembled WGS sequence"/>
</dbReference>
<organism evidence="3 4">
    <name type="scientific">Vibrio agarivorans</name>
    <dbReference type="NCBI Taxonomy" id="153622"/>
    <lineage>
        <taxon>Bacteria</taxon>
        <taxon>Pseudomonadati</taxon>
        <taxon>Pseudomonadota</taxon>
        <taxon>Gammaproteobacteria</taxon>
        <taxon>Vibrionales</taxon>
        <taxon>Vibrionaceae</taxon>
        <taxon>Vibrio</taxon>
    </lineage>
</organism>
<feature type="compositionally biased region" description="Low complexity" evidence="1">
    <location>
        <begin position="155"/>
        <end position="180"/>
    </location>
</feature>
<evidence type="ECO:0000256" key="2">
    <source>
        <dbReference type="SAM" id="SignalP"/>
    </source>
</evidence>
<protein>
    <submittedName>
        <fullName evidence="3">SPOR domain-containing protein</fullName>
    </submittedName>
</protein>
<feature type="signal peptide" evidence="2">
    <location>
        <begin position="1"/>
        <end position="30"/>
    </location>
</feature>